<dbReference type="PANTHER" id="PTHR13244">
    <property type="entry name" value="ZINC FINGER MYND DOMAIN CONTAINING PROTEIN 10"/>
    <property type="match status" value="1"/>
</dbReference>
<dbReference type="InterPro" id="IPR052298">
    <property type="entry name" value="ZMYND10"/>
</dbReference>
<sequence>MSSGIISSFELDHFISELELTNIEDIGTRKWFRNRENFLKLYQVAVLEAKSNREERVKNSFLKNNKLTILLFEIISLSVWKEKILPELIKLSPEPNHTFPTYFVIYNEVVLLGILQTILYHGSAFENLNERTVDLVDYAVAQIIKLDSNLQTDINDNSKISLKPYEEIKRQTDNINFTIGTDCISILRYVTENLDKLPLVVSARLYNNHDVPVVIAHLIENNVWLRKLENGKLYKYSEHVWSEWSPKDPALSHTECQSWLLLRQLLVNPNCASMYQFTSHRKDQLSKLIRYLHEDVLDQLSPLVDLKIWLQQMSMTAPQTHVVTKTPLIMEITKSYRDVLCEERDNSWKEIARTRAELLFYANTNDIQLIAKGLINDIDNMKQVSEKIQICAHCFSRAEKRCSKCKSVWYCSRQCQVKHWNFHKDTCCVN</sequence>
<evidence type="ECO:0000259" key="5">
    <source>
        <dbReference type="PROSITE" id="PS50865"/>
    </source>
</evidence>
<dbReference type="SUPFAM" id="SSF144232">
    <property type="entry name" value="HIT/MYND zinc finger-like"/>
    <property type="match status" value="1"/>
</dbReference>
<reference evidence="6 7" key="1">
    <citation type="submission" date="2024-07" db="EMBL/GenBank/DDBJ databases">
        <title>Chromosome-level genome assembly of the water stick insect Ranatra chinensis (Heteroptera: Nepidae).</title>
        <authorList>
            <person name="Liu X."/>
        </authorList>
    </citation>
    <scope>NUCLEOTIDE SEQUENCE [LARGE SCALE GENOMIC DNA]</scope>
    <source>
        <strain evidence="6">Cailab_2021Rc</strain>
        <tissue evidence="6">Muscle</tissue>
    </source>
</reference>
<keyword evidence="2 4" id="KW-0863">Zinc-finger</keyword>
<dbReference type="Gene3D" id="6.10.140.2220">
    <property type="match status" value="1"/>
</dbReference>
<evidence type="ECO:0000256" key="3">
    <source>
        <dbReference type="ARBA" id="ARBA00022833"/>
    </source>
</evidence>
<organism evidence="6 7">
    <name type="scientific">Ranatra chinensis</name>
    <dbReference type="NCBI Taxonomy" id="642074"/>
    <lineage>
        <taxon>Eukaryota</taxon>
        <taxon>Metazoa</taxon>
        <taxon>Ecdysozoa</taxon>
        <taxon>Arthropoda</taxon>
        <taxon>Hexapoda</taxon>
        <taxon>Insecta</taxon>
        <taxon>Pterygota</taxon>
        <taxon>Neoptera</taxon>
        <taxon>Paraneoptera</taxon>
        <taxon>Hemiptera</taxon>
        <taxon>Heteroptera</taxon>
        <taxon>Panheteroptera</taxon>
        <taxon>Nepomorpha</taxon>
        <taxon>Nepidae</taxon>
        <taxon>Ranatrinae</taxon>
        <taxon>Ranatra</taxon>
    </lineage>
</organism>
<proteinExistence type="predicted"/>
<dbReference type="PANTHER" id="PTHR13244:SF7">
    <property type="entry name" value="ZINC FINGER MYND DOMAIN-CONTAINING PROTEIN 10"/>
    <property type="match status" value="1"/>
</dbReference>
<dbReference type="Pfam" id="PF01753">
    <property type="entry name" value="zf-MYND"/>
    <property type="match status" value="1"/>
</dbReference>
<feature type="domain" description="MYND-type" evidence="5">
    <location>
        <begin position="391"/>
        <end position="427"/>
    </location>
</feature>
<dbReference type="GO" id="GO:0008270">
    <property type="term" value="F:zinc ion binding"/>
    <property type="evidence" value="ECO:0007669"/>
    <property type="project" value="UniProtKB-KW"/>
</dbReference>
<evidence type="ECO:0000313" key="7">
    <source>
        <dbReference type="Proteomes" id="UP001558652"/>
    </source>
</evidence>
<dbReference type="PROSITE" id="PS50865">
    <property type="entry name" value="ZF_MYND_2"/>
    <property type="match status" value="1"/>
</dbReference>
<evidence type="ECO:0000313" key="6">
    <source>
        <dbReference type="EMBL" id="KAL1122368.1"/>
    </source>
</evidence>
<keyword evidence="1" id="KW-0479">Metal-binding</keyword>
<keyword evidence="7" id="KW-1185">Reference proteome</keyword>
<dbReference type="EMBL" id="JBFDAA010000014">
    <property type="protein sequence ID" value="KAL1122368.1"/>
    <property type="molecule type" value="Genomic_DNA"/>
</dbReference>
<gene>
    <name evidence="6" type="ORF">AAG570_003773</name>
</gene>
<evidence type="ECO:0000256" key="1">
    <source>
        <dbReference type="ARBA" id="ARBA00022723"/>
    </source>
</evidence>
<evidence type="ECO:0000256" key="2">
    <source>
        <dbReference type="ARBA" id="ARBA00022771"/>
    </source>
</evidence>
<dbReference type="Proteomes" id="UP001558652">
    <property type="component" value="Unassembled WGS sequence"/>
</dbReference>
<name>A0ABD0YMM8_9HEMI</name>
<dbReference type="AlphaFoldDB" id="A0ABD0YMM8"/>
<accession>A0ABD0YMM8</accession>
<comment type="caution">
    <text evidence="6">The sequence shown here is derived from an EMBL/GenBank/DDBJ whole genome shotgun (WGS) entry which is preliminary data.</text>
</comment>
<keyword evidence="3" id="KW-0862">Zinc</keyword>
<protein>
    <recommendedName>
        <fullName evidence="5">MYND-type domain-containing protein</fullName>
    </recommendedName>
</protein>
<evidence type="ECO:0000256" key="4">
    <source>
        <dbReference type="PROSITE-ProRule" id="PRU00134"/>
    </source>
</evidence>
<dbReference type="InterPro" id="IPR002893">
    <property type="entry name" value="Znf_MYND"/>
</dbReference>